<dbReference type="SMART" id="SM01130">
    <property type="entry name" value="DHDPS"/>
    <property type="match status" value="1"/>
</dbReference>
<comment type="similarity">
    <text evidence="3 12 13">Belongs to the DapA family.</text>
</comment>
<dbReference type="PANTHER" id="PTHR12128">
    <property type="entry name" value="DIHYDRODIPICOLINATE SYNTHASE"/>
    <property type="match status" value="1"/>
</dbReference>
<sequence length="308" mass="33180">MQLQDADLITAIVTPFDEQGQIDFAALRNLTEYLIEQGSNGFVIGGTTGETPTLSHEEKLALYREFGQIVNGRVPVIAGIGSNNTQETIEFGNEVAALSGIDYGLVVVPPYNKPNQKGMLAHFSKVADELQMPVIIYNIPGRTGVKMEVATILKLAQHDNIAGIKQCADLTELAAIVDHSPANFAVFTGEDAQALDARVLGANGVVSVASHLYAKQMREMYDALYDGNYAKSGRLIRWLIPRMQALFMFPSPAPVKAVLNAQGFKTGGCRLPILALDDAEKGQLAKRLGLAENALASKLPLDLGEEQA</sequence>
<dbReference type="SUPFAM" id="SSF51569">
    <property type="entry name" value="Aldolase"/>
    <property type="match status" value="1"/>
</dbReference>
<dbReference type="GO" id="GO:0008840">
    <property type="term" value="F:4-hydroxy-tetrahydrodipicolinate synthase activity"/>
    <property type="evidence" value="ECO:0007669"/>
    <property type="project" value="UniProtKB-UniRule"/>
</dbReference>
<protein>
    <recommendedName>
        <fullName evidence="4 12">4-hydroxy-tetrahydrodipicolinate synthase</fullName>
        <shortName evidence="12">HTPA synthase</shortName>
        <ecNumber evidence="4 12">4.3.3.7</ecNumber>
    </recommendedName>
</protein>
<evidence type="ECO:0000256" key="2">
    <source>
        <dbReference type="ARBA" id="ARBA00005120"/>
    </source>
</evidence>
<evidence type="ECO:0000256" key="12">
    <source>
        <dbReference type="HAMAP-Rule" id="MF_00418"/>
    </source>
</evidence>
<dbReference type="GO" id="GO:0019877">
    <property type="term" value="P:diaminopimelate biosynthetic process"/>
    <property type="evidence" value="ECO:0007669"/>
    <property type="project" value="UniProtKB-UniRule"/>
</dbReference>
<dbReference type="GO" id="GO:0005829">
    <property type="term" value="C:cytosol"/>
    <property type="evidence" value="ECO:0007669"/>
    <property type="project" value="TreeGrafter"/>
</dbReference>
<feature type="active site" description="Proton donor/acceptor" evidence="12 14">
    <location>
        <position position="137"/>
    </location>
</feature>
<dbReference type="InterPro" id="IPR020625">
    <property type="entry name" value="Schiff_base-form_aldolases_AS"/>
</dbReference>
<feature type="site" description="Part of a proton relay during catalysis" evidence="12">
    <location>
        <position position="111"/>
    </location>
</feature>
<dbReference type="Proteomes" id="UP000677218">
    <property type="component" value="Unassembled WGS sequence"/>
</dbReference>
<dbReference type="GO" id="GO:0009089">
    <property type="term" value="P:lysine biosynthetic process via diaminopimelate"/>
    <property type="evidence" value="ECO:0007669"/>
    <property type="project" value="UniProtKB-UniRule"/>
</dbReference>
<keyword evidence="6 12" id="KW-0028">Amino-acid biosynthesis</keyword>
<organism evidence="16 17">
    <name type="scientific">Lactobacillus corticis</name>
    <dbReference type="NCBI Taxonomy" id="2201249"/>
    <lineage>
        <taxon>Bacteria</taxon>
        <taxon>Bacillati</taxon>
        <taxon>Bacillota</taxon>
        <taxon>Bacilli</taxon>
        <taxon>Lactobacillales</taxon>
        <taxon>Lactobacillaceae</taxon>
        <taxon>Lactobacillus</taxon>
    </lineage>
</organism>
<gene>
    <name evidence="12 16" type="primary">dapA</name>
    <name evidence="16" type="ORF">LCB40_12440</name>
</gene>
<name>A0A916QHE2_9LACO</name>
<dbReference type="PIRSF" id="PIRSF001365">
    <property type="entry name" value="DHDPS"/>
    <property type="match status" value="1"/>
</dbReference>
<evidence type="ECO:0000256" key="11">
    <source>
        <dbReference type="ARBA" id="ARBA00047836"/>
    </source>
</evidence>
<comment type="catalytic activity">
    <reaction evidence="11 12">
        <text>L-aspartate 4-semialdehyde + pyruvate = (2S,4S)-4-hydroxy-2,3,4,5-tetrahydrodipicolinate + H2O + H(+)</text>
        <dbReference type="Rhea" id="RHEA:34171"/>
        <dbReference type="ChEBI" id="CHEBI:15361"/>
        <dbReference type="ChEBI" id="CHEBI:15377"/>
        <dbReference type="ChEBI" id="CHEBI:15378"/>
        <dbReference type="ChEBI" id="CHEBI:67139"/>
        <dbReference type="ChEBI" id="CHEBI:537519"/>
        <dbReference type="EC" id="4.3.3.7"/>
    </reaction>
</comment>
<comment type="subunit">
    <text evidence="12">Homotetramer; dimer of dimers.</text>
</comment>
<reference evidence="16" key="1">
    <citation type="submission" date="2020-08" db="EMBL/GenBank/DDBJ databases">
        <title>Taxonomic study for Lactobacillus species isolated from hardwood bark.</title>
        <authorList>
            <person name="Tohno M."/>
            <person name="Tanizawa Y."/>
        </authorList>
    </citation>
    <scope>NUCLEOTIDE SEQUENCE</scope>
    <source>
        <strain evidence="16">B40</strain>
    </source>
</reference>
<evidence type="ECO:0000256" key="14">
    <source>
        <dbReference type="PIRSR" id="PIRSR001365-1"/>
    </source>
</evidence>
<feature type="site" description="Part of a proton relay during catalysis" evidence="12">
    <location>
        <position position="47"/>
    </location>
</feature>
<dbReference type="HAMAP" id="MF_00418">
    <property type="entry name" value="DapA"/>
    <property type="match status" value="1"/>
</dbReference>
<keyword evidence="9 12" id="KW-0456">Lyase</keyword>
<dbReference type="Gene3D" id="3.20.20.70">
    <property type="entry name" value="Aldolase class I"/>
    <property type="match status" value="1"/>
</dbReference>
<evidence type="ECO:0000256" key="15">
    <source>
        <dbReference type="PIRSR" id="PIRSR001365-2"/>
    </source>
</evidence>
<dbReference type="PRINTS" id="PR00146">
    <property type="entry name" value="DHPICSNTHASE"/>
</dbReference>
<evidence type="ECO:0000256" key="10">
    <source>
        <dbReference type="ARBA" id="ARBA00023270"/>
    </source>
</evidence>
<evidence type="ECO:0000256" key="4">
    <source>
        <dbReference type="ARBA" id="ARBA00012086"/>
    </source>
</evidence>
<comment type="function">
    <text evidence="1 12">Catalyzes the condensation of (S)-aspartate-beta-semialdehyde [(S)-ASA] and pyruvate to 4-hydroxy-tetrahydrodipicolinate (HTPA).</text>
</comment>
<dbReference type="InterPro" id="IPR002220">
    <property type="entry name" value="DapA-like"/>
</dbReference>
<dbReference type="InterPro" id="IPR005263">
    <property type="entry name" value="DapA"/>
</dbReference>
<evidence type="ECO:0000313" key="16">
    <source>
        <dbReference type="EMBL" id="GFZ27364.1"/>
    </source>
</evidence>
<feature type="active site" description="Schiff-base intermediate with substrate" evidence="12 14">
    <location>
        <position position="165"/>
    </location>
</feature>
<dbReference type="PANTHER" id="PTHR12128:SF66">
    <property type="entry name" value="4-HYDROXY-2-OXOGLUTARATE ALDOLASE, MITOCHONDRIAL"/>
    <property type="match status" value="1"/>
</dbReference>
<comment type="subcellular location">
    <subcellularLocation>
        <location evidence="12">Cytoplasm</location>
    </subcellularLocation>
</comment>
<keyword evidence="5 12" id="KW-0963">Cytoplasm</keyword>
<proteinExistence type="inferred from homology"/>
<keyword evidence="8 12" id="KW-0457">Lysine biosynthesis</keyword>
<dbReference type="CDD" id="cd00950">
    <property type="entry name" value="DHDPS"/>
    <property type="match status" value="1"/>
</dbReference>
<evidence type="ECO:0000256" key="3">
    <source>
        <dbReference type="ARBA" id="ARBA00007592"/>
    </source>
</evidence>
<dbReference type="NCBIfam" id="TIGR00674">
    <property type="entry name" value="dapA"/>
    <property type="match status" value="1"/>
</dbReference>
<dbReference type="Pfam" id="PF00701">
    <property type="entry name" value="DHDPS"/>
    <property type="match status" value="1"/>
</dbReference>
<keyword evidence="10 12" id="KW-0704">Schiff base</keyword>
<dbReference type="RefSeq" id="WP_212781056.1">
    <property type="nucleotide sequence ID" value="NZ_BMAY01000009.1"/>
</dbReference>
<evidence type="ECO:0000256" key="1">
    <source>
        <dbReference type="ARBA" id="ARBA00003294"/>
    </source>
</evidence>
<comment type="caution">
    <text evidence="12">Was originally thought to be a dihydrodipicolinate synthase (DHDPS), catalyzing the condensation of (S)-aspartate-beta-semialdehyde [(S)-ASA] and pyruvate to dihydrodipicolinate (DHDP). However, it was shown in E.coli that the product of the enzymatic reaction is not dihydrodipicolinate but in fact (4S)-4-hydroxy-2,3,4,5-tetrahydro-(2S)-dipicolinic acid (HTPA), and that the consecutive dehydration reaction leading to DHDP is not spontaneous but catalyzed by DapB.</text>
</comment>
<dbReference type="EMBL" id="BMAY01000009">
    <property type="protein sequence ID" value="GFZ27364.1"/>
    <property type="molecule type" value="Genomic_DNA"/>
</dbReference>
<evidence type="ECO:0000256" key="9">
    <source>
        <dbReference type="ARBA" id="ARBA00023239"/>
    </source>
</evidence>
<evidence type="ECO:0000256" key="8">
    <source>
        <dbReference type="ARBA" id="ARBA00023154"/>
    </source>
</evidence>
<evidence type="ECO:0000256" key="7">
    <source>
        <dbReference type="ARBA" id="ARBA00022915"/>
    </source>
</evidence>
<dbReference type="EC" id="4.3.3.7" evidence="4 12"/>
<feature type="binding site" evidence="12 15">
    <location>
        <position position="48"/>
    </location>
    <ligand>
        <name>pyruvate</name>
        <dbReference type="ChEBI" id="CHEBI:15361"/>
    </ligand>
</feature>
<evidence type="ECO:0000256" key="5">
    <source>
        <dbReference type="ARBA" id="ARBA00022490"/>
    </source>
</evidence>
<accession>A0A916QHE2</accession>
<dbReference type="InterPro" id="IPR013785">
    <property type="entry name" value="Aldolase_TIM"/>
</dbReference>
<evidence type="ECO:0000256" key="13">
    <source>
        <dbReference type="PIRNR" id="PIRNR001365"/>
    </source>
</evidence>
<comment type="caution">
    <text evidence="16">The sequence shown here is derived from an EMBL/GenBank/DDBJ whole genome shotgun (WGS) entry which is preliminary data.</text>
</comment>
<evidence type="ECO:0000313" key="17">
    <source>
        <dbReference type="Proteomes" id="UP000677218"/>
    </source>
</evidence>
<keyword evidence="17" id="KW-1185">Reference proteome</keyword>
<comment type="pathway">
    <text evidence="2 12">Amino-acid biosynthesis; L-lysine biosynthesis via DAP pathway; (S)-tetrahydrodipicolinate from L-aspartate: step 3/4.</text>
</comment>
<evidence type="ECO:0000256" key="6">
    <source>
        <dbReference type="ARBA" id="ARBA00022605"/>
    </source>
</evidence>
<dbReference type="AlphaFoldDB" id="A0A916QHE2"/>
<feature type="binding site" evidence="12 15">
    <location>
        <position position="206"/>
    </location>
    <ligand>
        <name>pyruvate</name>
        <dbReference type="ChEBI" id="CHEBI:15361"/>
    </ligand>
</feature>
<dbReference type="PROSITE" id="PS00666">
    <property type="entry name" value="DHDPS_2"/>
    <property type="match status" value="1"/>
</dbReference>
<keyword evidence="7 12" id="KW-0220">Diaminopimelate biosynthesis</keyword>